<dbReference type="InterPro" id="IPR002925">
    <property type="entry name" value="Dienelactn_hydro"/>
</dbReference>
<dbReference type="AlphaFoldDB" id="A0A6J4ISS0"/>
<dbReference type="InterPro" id="IPR036514">
    <property type="entry name" value="SGNH_hydro_sf"/>
</dbReference>
<sequence length="577" mass="62226">MGAPVMTSRSAEADSPELPKVILVGDSICMGYAPLVAARLAGTATVVSAAENGGDSANVLRHLEEWVLRERPDIVHFNAGLHDLKVSKEDGRHQVPPDGYAANLREIVTRIRGDTSAALVFANTTPVVDERHAARGAGFDRFADDVRRYNTVALGVMRAAGVPAHDLHGIVEHAGSAGLLAADGTHYTPEGNERLAEAVADCVLRQLIIRRYRPLAVPAAGPEAAAAYQSDEARRDAVVPAAYRDVSVPAFPVPEGSAAWERQRPGVLQTVVRSLGDLPARPAPPRTRLVSRELRPGYTLERVALDNGVDGEVSALLLVPEGLQRPAPAIVWLHSSTPDKTQIVVPNTNGGAEALGEVFVRAGYVVLSPDAYWHGDRAGTGPAGALESGRDEQSSLFKFHLWFGRTLWGMFVRDDQVALDYLCSRPEVDVARIGATGMSMGSTRAWWLAAVDERVAATVGVACLTRYQDLLRHGQLRAHGLYYFVHGLLQHFDTEGVLALVAPRPFLALTGELDAGSPADGIRALEARVGGVYAALGAAERFESVLYPETGHTYTPEMRTAMLAWFERWLRPSRPAR</sequence>
<dbReference type="Gene3D" id="3.40.50.1110">
    <property type="entry name" value="SGNH hydrolase"/>
    <property type="match status" value="1"/>
</dbReference>
<gene>
    <name evidence="3" type="ORF">AVDCRST_MAG77-2428</name>
</gene>
<dbReference type="SUPFAM" id="SSF53474">
    <property type="entry name" value="alpha/beta-Hydrolases"/>
    <property type="match status" value="1"/>
</dbReference>
<evidence type="ECO:0000313" key="3">
    <source>
        <dbReference type="EMBL" id="CAA9257847.1"/>
    </source>
</evidence>
<name>A0A6J4ISS0_9CHLR</name>
<accession>A0A6J4ISS0</accession>
<evidence type="ECO:0000259" key="2">
    <source>
        <dbReference type="Pfam" id="PF13472"/>
    </source>
</evidence>
<dbReference type="EMBL" id="CADCTC010000146">
    <property type="protein sequence ID" value="CAA9257847.1"/>
    <property type="molecule type" value="Genomic_DNA"/>
</dbReference>
<dbReference type="InterPro" id="IPR013830">
    <property type="entry name" value="SGNH_hydro"/>
</dbReference>
<protein>
    <recommendedName>
        <fullName evidence="4">SGNH hydrolase-type esterase domain-containing protein</fullName>
    </recommendedName>
</protein>
<feature type="domain" description="SGNH hydrolase-type esterase" evidence="2">
    <location>
        <begin position="25"/>
        <end position="193"/>
    </location>
</feature>
<dbReference type="InterPro" id="IPR029058">
    <property type="entry name" value="AB_hydrolase_fold"/>
</dbReference>
<dbReference type="Gene3D" id="3.40.50.1820">
    <property type="entry name" value="alpha/beta hydrolase"/>
    <property type="match status" value="1"/>
</dbReference>
<dbReference type="PANTHER" id="PTHR47381:SF3">
    <property type="entry name" value="ALPHA_BETA-HYDROLASES SUPERFAMILY PROTEIN"/>
    <property type="match status" value="1"/>
</dbReference>
<dbReference type="GO" id="GO:0016787">
    <property type="term" value="F:hydrolase activity"/>
    <property type="evidence" value="ECO:0007669"/>
    <property type="project" value="InterPro"/>
</dbReference>
<evidence type="ECO:0008006" key="4">
    <source>
        <dbReference type="Google" id="ProtNLM"/>
    </source>
</evidence>
<evidence type="ECO:0000259" key="1">
    <source>
        <dbReference type="Pfam" id="PF01738"/>
    </source>
</evidence>
<dbReference type="CDD" id="cd00229">
    <property type="entry name" value="SGNH_hydrolase"/>
    <property type="match status" value="1"/>
</dbReference>
<dbReference type="PANTHER" id="PTHR47381">
    <property type="entry name" value="ALPHA/BETA-HYDROLASES SUPERFAMILY PROTEIN"/>
    <property type="match status" value="1"/>
</dbReference>
<proteinExistence type="predicted"/>
<feature type="domain" description="Dienelactone hydrolase" evidence="1">
    <location>
        <begin position="343"/>
        <end position="460"/>
    </location>
</feature>
<organism evidence="3">
    <name type="scientific">uncultured Chloroflexota bacterium</name>
    <dbReference type="NCBI Taxonomy" id="166587"/>
    <lineage>
        <taxon>Bacteria</taxon>
        <taxon>Bacillati</taxon>
        <taxon>Chloroflexota</taxon>
        <taxon>environmental samples</taxon>
    </lineage>
</organism>
<reference evidence="3" key="1">
    <citation type="submission" date="2020-02" db="EMBL/GenBank/DDBJ databases">
        <authorList>
            <person name="Meier V. D."/>
        </authorList>
    </citation>
    <scope>NUCLEOTIDE SEQUENCE</scope>
    <source>
        <strain evidence="3">AVDCRST_MAG77</strain>
    </source>
</reference>
<dbReference type="SUPFAM" id="SSF52266">
    <property type="entry name" value="SGNH hydrolase"/>
    <property type="match status" value="1"/>
</dbReference>
<dbReference type="Pfam" id="PF13472">
    <property type="entry name" value="Lipase_GDSL_2"/>
    <property type="match status" value="1"/>
</dbReference>
<dbReference type="Pfam" id="PF01738">
    <property type="entry name" value="DLH"/>
    <property type="match status" value="1"/>
</dbReference>